<evidence type="ECO:0000313" key="2">
    <source>
        <dbReference type="EMBL" id="CAD6446231.1"/>
    </source>
</evidence>
<protein>
    <submittedName>
        <fullName evidence="2">75fc1077-f955-4e64-8beb-cd1ebfd97997</fullName>
    </submittedName>
</protein>
<feature type="compositionally biased region" description="Polar residues" evidence="1">
    <location>
        <begin position="403"/>
        <end position="414"/>
    </location>
</feature>
<dbReference type="GO" id="GO:0007131">
    <property type="term" value="P:reciprocal meiotic recombination"/>
    <property type="evidence" value="ECO:0007669"/>
    <property type="project" value="InterPro"/>
</dbReference>
<feature type="region of interest" description="Disordered" evidence="1">
    <location>
        <begin position="195"/>
        <end position="225"/>
    </location>
</feature>
<proteinExistence type="predicted"/>
<feature type="compositionally biased region" description="Polar residues" evidence="1">
    <location>
        <begin position="205"/>
        <end position="219"/>
    </location>
</feature>
<dbReference type="AlphaFoldDB" id="A0A8H2ZRT4"/>
<gene>
    <name evidence="2" type="ORF">SCLTRI_LOCUS5939</name>
</gene>
<evidence type="ECO:0000313" key="3">
    <source>
        <dbReference type="Proteomes" id="UP000624404"/>
    </source>
</evidence>
<dbReference type="Pfam" id="PF03525">
    <property type="entry name" value="Meiotic_rec114"/>
    <property type="match status" value="1"/>
</dbReference>
<dbReference type="EMBL" id="CAJHIA010000017">
    <property type="protein sequence ID" value="CAD6446231.1"/>
    <property type="molecule type" value="Genomic_DNA"/>
</dbReference>
<accession>A0A8H2ZRT4</accession>
<feature type="compositionally biased region" description="Basic residues" evidence="1">
    <location>
        <begin position="443"/>
        <end position="453"/>
    </location>
</feature>
<name>A0A8H2ZRT4_9HELO</name>
<sequence>MTQFFSRQSHLNFQQSQQNLTIVVPLVKFSCSLVNQGSTTGIQWSHYLRNDLELVIQEMQAGGSGNEKNLMMKVVAGAEYLEEQNLDDMARIYKDFIPSPGSRTPVDVVVKRPLLALRYPKLNNIRRIQFRFRDDSDFNRIVNTLKSLGLMTTESISPAPAFQSYPSTTSSSSSPISMVHPTPTAEIYIPSPQNTEFKVPMRPDSATSTLRRPISSNTSRSDDYVFSSPQPAISITSFMPHSKPSIETLKKKQALYTSQIEREQVETQPSNFIVPSSNDIPPSQIPYRSPIFLPNPDESQRRFSTSHSFETRKTQCLPDRLASFSLIDGTNNLRHNGHGSVLDSSSPFECRPLARPAEYPIFSAIGKRPISLPTEHDICSGFPIPPKRQLPFATVKNPSRSESVFATETNQSVEASGHRKRSLGEFFNANSSNRVTIPTDKSTKRRSGSRKATHLPEMNDRLTKPVPSKDVSAGDSLGFPILPGEPFPPALRAFTAPSTLDLPPKLPEKGFPATERLVSTPLDKPTTRKMVERSTQTQTLSGRDHTAALKSAQNASVVEPPSNFPTAFVLQEDLDLFISRYSSRSRISLPPNYDKVPAEERHKILNDFIIKNLENEDFFKMAQDTDVSWRRKGLTR</sequence>
<dbReference type="InterPro" id="IPR004354">
    <property type="entry name" value="Meiotic_Rec114"/>
</dbReference>
<comment type="caution">
    <text evidence="2">The sequence shown here is derived from an EMBL/GenBank/DDBJ whole genome shotgun (WGS) entry which is preliminary data.</text>
</comment>
<keyword evidence="3" id="KW-1185">Reference proteome</keyword>
<organism evidence="2 3">
    <name type="scientific">Sclerotinia trifoliorum</name>
    <dbReference type="NCBI Taxonomy" id="28548"/>
    <lineage>
        <taxon>Eukaryota</taxon>
        <taxon>Fungi</taxon>
        <taxon>Dikarya</taxon>
        <taxon>Ascomycota</taxon>
        <taxon>Pezizomycotina</taxon>
        <taxon>Leotiomycetes</taxon>
        <taxon>Helotiales</taxon>
        <taxon>Sclerotiniaceae</taxon>
        <taxon>Sclerotinia</taxon>
    </lineage>
</organism>
<feature type="region of interest" description="Disordered" evidence="1">
    <location>
        <begin position="403"/>
        <end position="471"/>
    </location>
</feature>
<reference evidence="2" key="1">
    <citation type="submission" date="2020-10" db="EMBL/GenBank/DDBJ databases">
        <authorList>
            <person name="Kusch S."/>
        </authorList>
    </citation>
    <scope>NUCLEOTIDE SEQUENCE</scope>
    <source>
        <strain evidence="2">SwB9</strain>
    </source>
</reference>
<dbReference type="OrthoDB" id="5360255at2759"/>
<dbReference type="Proteomes" id="UP000624404">
    <property type="component" value="Unassembled WGS sequence"/>
</dbReference>
<evidence type="ECO:0000256" key="1">
    <source>
        <dbReference type="SAM" id="MobiDB-lite"/>
    </source>
</evidence>
<feature type="compositionally biased region" description="Polar residues" evidence="1">
    <location>
        <begin position="428"/>
        <end position="440"/>
    </location>
</feature>